<evidence type="ECO:0000256" key="3">
    <source>
        <dbReference type="HAMAP-Rule" id="MF_01077"/>
    </source>
</evidence>
<dbReference type="SUPFAM" id="SSF75420">
    <property type="entry name" value="YhbC-like, N-terminal domain"/>
    <property type="match status" value="1"/>
</dbReference>
<comment type="subcellular location">
    <subcellularLocation>
        <location evidence="3">Cytoplasm</location>
    </subcellularLocation>
</comment>
<dbReference type="HAMAP" id="MF_01077">
    <property type="entry name" value="RimP"/>
    <property type="match status" value="1"/>
</dbReference>
<dbReference type="GO" id="GO:0006412">
    <property type="term" value="P:translation"/>
    <property type="evidence" value="ECO:0007669"/>
    <property type="project" value="TreeGrafter"/>
</dbReference>
<sequence>MAQSVAERVRQIVEPYARQLSLEIWDIVYKKEGSDWYLRIFIDKDGGVGVEDCVDFTHLITKPLDEADPISQSYTLEVSSPGIERELKAEWHFKKYIGSRVMLRTIRPVNGVRDFAGVLQNYEDQQITLAADGGESMTFQKKETSFVKLDDFDINDFNK</sequence>
<evidence type="ECO:0000256" key="1">
    <source>
        <dbReference type="ARBA" id="ARBA00022490"/>
    </source>
</evidence>
<comment type="function">
    <text evidence="3">Required for maturation of 30S ribosomal subunits.</text>
</comment>
<dbReference type="SUPFAM" id="SSF74942">
    <property type="entry name" value="YhbC-like, C-terminal domain"/>
    <property type="match status" value="1"/>
</dbReference>
<comment type="similarity">
    <text evidence="3">Belongs to the RimP family.</text>
</comment>
<dbReference type="PANTHER" id="PTHR33867">
    <property type="entry name" value="RIBOSOME MATURATION FACTOR RIMP"/>
    <property type="match status" value="1"/>
</dbReference>
<dbReference type="Pfam" id="PF02576">
    <property type="entry name" value="RimP_N"/>
    <property type="match status" value="1"/>
</dbReference>
<name>A0A9D2MI12_9FIRM</name>
<proteinExistence type="inferred from homology"/>
<dbReference type="InterPro" id="IPR028989">
    <property type="entry name" value="RimP_N"/>
</dbReference>
<keyword evidence="1 3" id="KW-0963">Cytoplasm</keyword>
<dbReference type="PANTHER" id="PTHR33867:SF1">
    <property type="entry name" value="RIBOSOME MATURATION FACTOR RIMP"/>
    <property type="match status" value="1"/>
</dbReference>
<evidence type="ECO:0000259" key="4">
    <source>
        <dbReference type="Pfam" id="PF02576"/>
    </source>
</evidence>
<dbReference type="EMBL" id="DWXN01000010">
    <property type="protein sequence ID" value="HJB75190.1"/>
    <property type="molecule type" value="Genomic_DNA"/>
</dbReference>
<evidence type="ECO:0000256" key="2">
    <source>
        <dbReference type="ARBA" id="ARBA00022517"/>
    </source>
</evidence>
<evidence type="ECO:0000259" key="5">
    <source>
        <dbReference type="Pfam" id="PF17384"/>
    </source>
</evidence>
<reference evidence="6" key="2">
    <citation type="submission" date="2021-04" db="EMBL/GenBank/DDBJ databases">
        <authorList>
            <person name="Gilroy R."/>
        </authorList>
    </citation>
    <scope>NUCLEOTIDE SEQUENCE</scope>
    <source>
        <strain evidence="6">CHK188-16595</strain>
    </source>
</reference>
<dbReference type="GO" id="GO:0000028">
    <property type="term" value="P:ribosomal small subunit assembly"/>
    <property type="evidence" value="ECO:0007669"/>
    <property type="project" value="TreeGrafter"/>
</dbReference>
<feature type="domain" description="Ribosome maturation factor RimP C-terminal" evidence="5">
    <location>
        <begin position="87"/>
        <end position="134"/>
    </location>
</feature>
<dbReference type="GO" id="GO:0005829">
    <property type="term" value="C:cytosol"/>
    <property type="evidence" value="ECO:0007669"/>
    <property type="project" value="TreeGrafter"/>
</dbReference>
<dbReference type="InterPro" id="IPR036847">
    <property type="entry name" value="RimP_C_sf"/>
</dbReference>
<keyword evidence="2 3" id="KW-0690">Ribosome biogenesis</keyword>
<dbReference type="InterPro" id="IPR003728">
    <property type="entry name" value="Ribosome_maturation_RimP"/>
</dbReference>
<reference evidence="6" key="1">
    <citation type="journal article" date="2021" name="PeerJ">
        <title>Extensive microbial diversity within the chicken gut microbiome revealed by metagenomics and culture.</title>
        <authorList>
            <person name="Gilroy R."/>
            <person name="Ravi A."/>
            <person name="Getino M."/>
            <person name="Pursley I."/>
            <person name="Horton D.L."/>
            <person name="Alikhan N.F."/>
            <person name="Baker D."/>
            <person name="Gharbi K."/>
            <person name="Hall N."/>
            <person name="Watson M."/>
            <person name="Adriaenssens E.M."/>
            <person name="Foster-Nyarko E."/>
            <person name="Jarju S."/>
            <person name="Secka A."/>
            <person name="Antonio M."/>
            <person name="Oren A."/>
            <person name="Chaudhuri R.R."/>
            <person name="La Ragione R."/>
            <person name="Hildebrand F."/>
            <person name="Pallen M.J."/>
        </authorList>
    </citation>
    <scope>NUCLEOTIDE SEQUENCE</scope>
    <source>
        <strain evidence="6">CHK188-16595</strain>
    </source>
</reference>
<evidence type="ECO:0000313" key="6">
    <source>
        <dbReference type="EMBL" id="HJB75190.1"/>
    </source>
</evidence>
<protein>
    <recommendedName>
        <fullName evidence="3">Ribosome maturation factor RimP</fullName>
    </recommendedName>
</protein>
<dbReference type="Pfam" id="PF17384">
    <property type="entry name" value="DUF150_C"/>
    <property type="match status" value="1"/>
</dbReference>
<feature type="domain" description="Ribosome maturation factor RimP N-terminal" evidence="4">
    <location>
        <begin position="12"/>
        <end position="84"/>
    </location>
</feature>
<dbReference type="FunFam" id="3.30.300.70:FF:000001">
    <property type="entry name" value="Ribosome maturation factor RimP"/>
    <property type="match status" value="1"/>
</dbReference>
<comment type="caution">
    <text evidence="6">The sequence shown here is derived from an EMBL/GenBank/DDBJ whole genome shotgun (WGS) entry which is preliminary data.</text>
</comment>
<dbReference type="InterPro" id="IPR035956">
    <property type="entry name" value="RimP_N_sf"/>
</dbReference>
<dbReference type="CDD" id="cd01734">
    <property type="entry name" value="YlxS_C"/>
    <property type="match status" value="1"/>
</dbReference>
<dbReference type="Gene3D" id="3.30.300.70">
    <property type="entry name" value="RimP-like superfamily, N-terminal"/>
    <property type="match status" value="1"/>
</dbReference>
<evidence type="ECO:0000313" key="7">
    <source>
        <dbReference type="Proteomes" id="UP000823877"/>
    </source>
</evidence>
<gene>
    <name evidence="3" type="primary">rimP</name>
    <name evidence="6" type="ORF">IAA37_05895</name>
</gene>
<dbReference type="InterPro" id="IPR028998">
    <property type="entry name" value="RimP_C"/>
</dbReference>
<dbReference type="Proteomes" id="UP000823877">
    <property type="component" value="Unassembled WGS sequence"/>
</dbReference>
<dbReference type="AlphaFoldDB" id="A0A9D2MI12"/>
<accession>A0A9D2MI12</accession>
<dbReference type="Gene3D" id="2.30.30.180">
    <property type="entry name" value="Ribosome maturation factor RimP, C-terminal domain"/>
    <property type="match status" value="1"/>
</dbReference>
<organism evidence="6 7">
    <name type="scientific">Candidatus Eubacterium faecale</name>
    <dbReference type="NCBI Taxonomy" id="2838568"/>
    <lineage>
        <taxon>Bacteria</taxon>
        <taxon>Bacillati</taxon>
        <taxon>Bacillota</taxon>
        <taxon>Clostridia</taxon>
        <taxon>Eubacteriales</taxon>
        <taxon>Eubacteriaceae</taxon>
        <taxon>Eubacterium</taxon>
    </lineage>
</organism>